<reference evidence="2" key="1">
    <citation type="journal article" date="2023" name="Science">
        <title>Genome structures resolve the early diversification of teleost fishes.</title>
        <authorList>
            <person name="Parey E."/>
            <person name="Louis A."/>
            <person name="Montfort J."/>
            <person name="Bouchez O."/>
            <person name="Roques C."/>
            <person name="Iampietro C."/>
            <person name="Lluch J."/>
            <person name="Castinel A."/>
            <person name="Donnadieu C."/>
            <person name="Desvignes T."/>
            <person name="Floi Bucao C."/>
            <person name="Jouanno E."/>
            <person name="Wen M."/>
            <person name="Mejri S."/>
            <person name="Dirks R."/>
            <person name="Jansen H."/>
            <person name="Henkel C."/>
            <person name="Chen W.J."/>
            <person name="Zahm M."/>
            <person name="Cabau C."/>
            <person name="Klopp C."/>
            <person name="Thompson A.W."/>
            <person name="Robinson-Rechavi M."/>
            <person name="Braasch I."/>
            <person name="Lecointre G."/>
            <person name="Bobe J."/>
            <person name="Postlethwait J.H."/>
            <person name="Berthelot C."/>
            <person name="Roest Crollius H."/>
            <person name="Guiguen Y."/>
        </authorList>
    </citation>
    <scope>NUCLEOTIDE SEQUENCE</scope>
    <source>
        <strain evidence="2">NC1722</strain>
    </source>
</reference>
<keyword evidence="3" id="KW-1185">Reference proteome</keyword>
<accession>A0AAD7RR81</accession>
<gene>
    <name evidence="2" type="ORF">AAFF_G00129980</name>
</gene>
<sequence length="109" mass="11903">MYIEGLTPNGSVFCVDRHGCGTRYGNMQVQGRAPVNRGTGKRAGFPKPSMPSQAFYGQAGNSNESCLNLRQGSPVQESHKIAQQITQRCYPSPTKLTKSCTVTDKAFFK</sequence>
<dbReference type="AlphaFoldDB" id="A0AAD7RR81"/>
<comment type="caution">
    <text evidence="2">The sequence shown here is derived from an EMBL/GenBank/DDBJ whole genome shotgun (WGS) entry which is preliminary data.</text>
</comment>
<dbReference type="EMBL" id="JAINUG010000190">
    <property type="protein sequence ID" value="KAJ8388765.1"/>
    <property type="molecule type" value="Genomic_DNA"/>
</dbReference>
<name>A0AAD7RR81_9TELE</name>
<evidence type="ECO:0000313" key="3">
    <source>
        <dbReference type="Proteomes" id="UP001221898"/>
    </source>
</evidence>
<organism evidence="2 3">
    <name type="scientific">Aldrovandia affinis</name>
    <dbReference type="NCBI Taxonomy" id="143900"/>
    <lineage>
        <taxon>Eukaryota</taxon>
        <taxon>Metazoa</taxon>
        <taxon>Chordata</taxon>
        <taxon>Craniata</taxon>
        <taxon>Vertebrata</taxon>
        <taxon>Euteleostomi</taxon>
        <taxon>Actinopterygii</taxon>
        <taxon>Neopterygii</taxon>
        <taxon>Teleostei</taxon>
        <taxon>Notacanthiformes</taxon>
        <taxon>Halosauridae</taxon>
        <taxon>Aldrovandia</taxon>
    </lineage>
</organism>
<feature type="region of interest" description="Disordered" evidence="1">
    <location>
        <begin position="31"/>
        <end position="51"/>
    </location>
</feature>
<proteinExistence type="predicted"/>
<protein>
    <submittedName>
        <fullName evidence="2">Uncharacterized protein</fullName>
    </submittedName>
</protein>
<evidence type="ECO:0000256" key="1">
    <source>
        <dbReference type="SAM" id="MobiDB-lite"/>
    </source>
</evidence>
<dbReference type="Proteomes" id="UP001221898">
    <property type="component" value="Unassembled WGS sequence"/>
</dbReference>
<evidence type="ECO:0000313" key="2">
    <source>
        <dbReference type="EMBL" id="KAJ8388765.1"/>
    </source>
</evidence>